<evidence type="ECO:0000256" key="6">
    <source>
        <dbReference type="ARBA" id="ARBA00023163"/>
    </source>
</evidence>
<dbReference type="PROSITE" id="PS00463">
    <property type="entry name" value="ZN2_CY6_FUNGAL_1"/>
    <property type="match status" value="1"/>
</dbReference>
<dbReference type="InterPro" id="IPR036864">
    <property type="entry name" value="Zn2-C6_fun-type_DNA-bd_sf"/>
</dbReference>
<proteinExistence type="predicted"/>
<dbReference type="GO" id="GO:0000981">
    <property type="term" value="F:DNA-binding transcription factor activity, RNA polymerase II-specific"/>
    <property type="evidence" value="ECO:0007669"/>
    <property type="project" value="InterPro"/>
</dbReference>
<keyword evidence="6" id="KW-0804">Transcription</keyword>
<name>A0A0F7ZWD9_9HYPO</name>
<dbReference type="AlphaFoldDB" id="A0A0F7ZWD9"/>
<keyword evidence="3" id="KW-0862">Zinc</keyword>
<dbReference type="Gene3D" id="4.10.240.10">
    <property type="entry name" value="Zn(2)-C6 fungal-type DNA-binding domain"/>
    <property type="match status" value="1"/>
</dbReference>
<dbReference type="CDD" id="cd00067">
    <property type="entry name" value="GAL4"/>
    <property type="match status" value="1"/>
</dbReference>
<reference evidence="9 10" key="1">
    <citation type="journal article" date="2014" name="Genome Biol. Evol.">
        <title>Comparative genomics and transcriptomics analyses reveal divergent lifestyle features of nematode endoparasitic fungus Hirsutella minnesotensis.</title>
        <authorList>
            <person name="Lai Y."/>
            <person name="Liu K."/>
            <person name="Zhang X."/>
            <person name="Zhang X."/>
            <person name="Li K."/>
            <person name="Wang N."/>
            <person name="Shu C."/>
            <person name="Wu Y."/>
            <person name="Wang C."/>
            <person name="Bushley K.E."/>
            <person name="Xiang M."/>
            <person name="Liu X."/>
        </authorList>
    </citation>
    <scope>NUCLEOTIDE SEQUENCE [LARGE SCALE GENOMIC DNA]</scope>
    <source>
        <strain evidence="9 10">3608</strain>
    </source>
</reference>
<protein>
    <recommendedName>
        <fullName evidence="8">Zn(2)-C6 fungal-type domain-containing protein</fullName>
    </recommendedName>
</protein>
<dbReference type="PROSITE" id="PS50048">
    <property type="entry name" value="ZN2_CY6_FUNGAL_2"/>
    <property type="match status" value="1"/>
</dbReference>
<keyword evidence="7" id="KW-0539">Nucleus</keyword>
<keyword evidence="10" id="KW-1185">Reference proteome</keyword>
<dbReference type="EMBL" id="KQ030811">
    <property type="protein sequence ID" value="KJZ68802.1"/>
    <property type="molecule type" value="Genomic_DNA"/>
</dbReference>
<dbReference type="GO" id="GO:0003677">
    <property type="term" value="F:DNA binding"/>
    <property type="evidence" value="ECO:0007669"/>
    <property type="project" value="UniProtKB-KW"/>
</dbReference>
<evidence type="ECO:0000256" key="2">
    <source>
        <dbReference type="ARBA" id="ARBA00022723"/>
    </source>
</evidence>
<dbReference type="CDD" id="cd12148">
    <property type="entry name" value="fungal_TF_MHR"/>
    <property type="match status" value="1"/>
</dbReference>
<dbReference type="InterPro" id="IPR051615">
    <property type="entry name" value="Transcr_Regulatory_Elem"/>
</dbReference>
<dbReference type="PANTHER" id="PTHR31313:SF4">
    <property type="entry name" value="CONIDIAL DEVELOPMENT PROTEIN FLUFFY"/>
    <property type="match status" value="1"/>
</dbReference>
<keyword evidence="5" id="KW-0238">DNA-binding</keyword>
<evidence type="ECO:0000259" key="8">
    <source>
        <dbReference type="PROSITE" id="PS50048"/>
    </source>
</evidence>
<evidence type="ECO:0000256" key="1">
    <source>
        <dbReference type="ARBA" id="ARBA00004123"/>
    </source>
</evidence>
<dbReference type="SMART" id="SM00066">
    <property type="entry name" value="GAL4"/>
    <property type="match status" value="1"/>
</dbReference>
<dbReference type="OrthoDB" id="5239226at2759"/>
<dbReference type="InterPro" id="IPR001138">
    <property type="entry name" value="Zn2Cys6_DnaBD"/>
</dbReference>
<dbReference type="GO" id="GO:0005634">
    <property type="term" value="C:nucleus"/>
    <property type="evidence" value="ECO:0007669"/>
    <property type="project" value="UniProtKB-SubCell"/>
</dbReference>
<comment type="subcellular location">
    <subcellularLocation>
        <location evidence="1">Nucleus</location>
    </subcellularLocation>
</comment>
<dbReference type="PANTHER" id="PTHR31313">
    <property type="entry name" value="TY1 ENHANCER ACTIVATOR"/>
    <property type="match status" value="1"/>
</dbReference>
<sequence>MANCQRPRRMQIRMACRRCRKKRAKCDGQAPCKRCVEADEGCGYDNTRRESKDDLRAEIDRLRKCNEESERLFRALYAIKDVDTSHVYLQHLVEGTKSRRAILQELPHLDVDNGRLSTTDVPAPESVAGSSSSLEDPVCAHCLSTISPSSMRPSTSDSGGFGGYAGASKAASTPALATPISLASISFDGCSHPQIDRWIRAGWTVTSVRQLFDTLMTWDYPPFCLICKDPFLRDYYSGSTRYCSSALVNALLALAIRVVNENTPETQSPGPGWSKSKAFFDEAEAILHSTGPSDNLTDIQALGMLSLYQVTCGREAEAQEFAESFAAQIGELCLQEPLLGAEAEEYLKVRAISYCGAVSLIRMIRITTGQVFNSSEDLPLQDDFVFLDQPHFRPEYVYASHCGAGMPSSEHINVEVYKSTWSAAWVFQLTEWVYKLLSSTDLYDGFSNSNAVMAVYTKCLDWYEKIFLLLKTDGIDTPFVLFIHMYYQFCLLCIFRPLAEVALVDSDIRPREICLQAAESIQVLLQSYNRLFTMKRVSSFIPYFVCASSLAELAMDPSCANAPLPSAQTFPPDNYL</sequence>
<accession>A0A0F7ZWD9</accession>
<organism evidence="9 10">
    <name type="scientific">Hirsutella minnesotensis 3608</name>
    <dbReference type="NCBI Taxonomy" id="1043627"/>
    <lineage>
        <taxon>Eukaryota</taxon>
        <taxon>Fungi</taxon>
        <taxon>Dikarya</taxon>
        <taxon>Ascomycota</taxon>
        <taxon>Pezizomycotina</taxon>
        <taxon>Sordariomycetes</taxon>
        <taxon>Hypocreomycetidae</taxon>
        <taxon>Hypocreales</taxon>
        <taxon>Ophiocordycipitaceae</taxon>
        <taxon>Hirsutella</taxon>
    </lineage>
</organism>
<dbReference type="GO" id="GO:0008270">
    <property type="term" value="F:zinc ion binding"/>
    <property type="evidence" value="ECO:0007669"/>
    <property type="project" value="InterPro"/>
</dbReference>
<evidence type="ECO:0000256" key="4">
    <source>
        <dbReference type="ARBA" id="ARBA00023015"/>
    </source>
</evidence>
<dbReference type="Proteomes" id="UP000054481">
    <property type="component" value="Unassembled WGS sequence"/>
</dbReference>
<evidence type="ECO:0000256" key="7">
    <source>
        <dbReference type="ARBA" id="ARBA00023242"/>
    </source>
</evidence>
<dbReference type="InterPro" id="IPR007219">
    <property type="entry name" value="XnlR_reg_dom"/>
</dbReference>
<keyword evidence="2" id="KW-0479">Metal-binding</keyword>
<evidence type="ECO:0000313" key="9">
    <source>
        <dbReference type="EMBL" id="KJZ68802.1"/>
    </source>
</evidence>
<evidence type="ECO:0000313" key="10">
    <source>
        <dbReference type="Proteomes" id="UP000054481"/>
    </source>
</evidence>
<feature type="domain" description="Zn(2)-C6 fungal-type" evidence="8">
    <location>
        <begin position="15"/>
        <end position="44"/>
    </location>
</feature>
<dbReference type="Pfam" id="PF00172">
    <property type="entry name" value="Zn_clus"/>
    <property type="match status" value="1"/>
</dbReference>
<dbReference type="Pfam" id="PF04082">
    <property type="entry name" value="Fungal_trans"/>
    <property type="match status" value="1"/>
</dbReference>
<evidence type="ECO:0000256" key="3">
    <source>
        <dbReference type="ARBA" id="ARBA00022833"/>
    </source>
</evidence>
<gene>
    <name evidence="9" type="ORF">HIM_11806</name>
</gene>
<dbReference type="GO" id="GO:0006351">
    <property type="term" value="P:DNA-templated transcription"/>
    <property type="evidence" value="ECO:0007669"/>
    <property type="project" value="InterPro"/>
</dbReference>
<evidence type="ECO:0000256" key="5">
    <source>
        <dbReference type="ARBA" id="ARBA00023125"/>
    </source>
</evidence>
<keyword evidence="4" id="KW-0805">Transcription regulation</keyword>
<dbReference type="SUPFAM" id="SSF57701">
    <property type="entry name" value="Zn2/Cys6 DNA-binding domain"/>
    <property type="match status" value="1"/>
</dbReference>